<dbReference type="EMBL" id="PDET01000021">
    <property type="protein sequence ID" value="PRD13215.1"/>
    <property type="molecule type" value="Genomic_DNA"/>
</dbReference>
<dbReference type="GO" id="GO:0003677">
    <property type="term" value="F:DNA binding"/>
    <property type="evidence" value="ECO:0007669"/>
    <property type="project" value="UniProtKB-UniRule"/>
</dbReference>
<reference evidence="6 7" key="1">
    <citation type="submission" date="2017-10" db="EMBL/GenBank/DDBJ databases">
        <title>Draft genome of two endophytic bacteria isolated from 'guarana' Paullinia cupana (Mart.) Ducke.</title>
        <authorList>
            <person name="Siqueira K.A."/>
            <person name="Liotti R.G."/>
            <person name="Mendes T.A."/>
            <person name="Soares M.A."/>
        </authorList>
    </citation>
    <scope>NUCLEOTIDE SEQUENCE [LARGE SCALE GENOMIC DNA]</scope>
    <source>
        <strain evidence="6 7">342</strain>
    </source>
</reference>
<evidence type="ECO:0000259" key="5">
    <source>
        <dbReference type="PROSITE" id="PS50977"/>
    </source>
</evidence>
<dbReference type="Gene3D" id="1.10.357.10">
    <property type="entry name" value="Tetracycline Repressor, domain 2"/>
    <property type="match status" value="1"/>
</dbReference>
<dbReference type="PANTHER" id="PTHR47506:SF6">
    <property type="entry name" value="HTH-TYPE TRANSCRIPTIONAL REPRESSOR NEMR"/>
    <property type="match status" value="1"/>
</dbReference>
<sequence>MNKTTRFDTREHILNTGEQLCVQSGFNGTGLIELLKKAEVPKGSFYYYFPSKEAFGVAMLERYFARYVQNLSAFLAEHQGDARQRVLEYYQQSCNWWQEHQFAGCLSVKLSAEVCDLSEEMRNALAAGSAALIGELTSALEKAQQQEKLSPAISASSTAETLYMLWLGASLQCKIRRDSAPLQIAVQQMTRILQAN</sequence>
<feature type="domain" description="HTH tetR-type" evidence="5">
    <location>
        <begin position="7"/>
        <end position="67"/>
    </location>
</feature>
<organism evidence="6 7">
    <name type="scientific">Pantoea coffeiphila</name>
    <dbReference type="NCBI Taxonomy" id="1465635"/>
    <lineage>
        <taxon>Bacteria</taxon>
        <taxon>Pseudomonadati</taxon>
        <taxon>Pseudomonadota</taxon>
        <taxon>Gammaproteobacteria</taxon>
        <taxon>Enterobacterales</taxon>
        <taxon>Erwiniaceae</taxon>
        <taxon>Pantoea</taxon>
    </lineage>
</organism>
<accession>A0A2S9I606</accession>
<dbReference type="OrthoDB" id="4541465at2"/>
<evidence type="ECO:0000256" key="2">
    <source>
        <dbReference type="ARBA" id="ARBA00023125"/>
    </source>
</evidence>
<dbReference type="AlphaFoldDB" id="A0A2S9I606"/>
<dbReference type="Proteomes" id="UP000239181">
    <property type="component" value="Unassembled WGS sequence"/>
</dbReference>
<dbReference type="RefSeq" id="WP_105594956.1">
    <property type="nucleotide sequence ID" value="NZ_PDET01000021.1"/>
</dbReference>
<dbReference type="Pfam" id="PF16925">
    <property type="entry name" value="TetR_C_13"/>
    <property type="match status" value="1"/>
</dbReference>
<feature type="DNA-binding region" description="H-T-H motif" evidence="4">
    <location>
        <begin position="30"/>
        <end position="49"/>
    </location>
</feature>
<evidence type="ECO:0000313" key="7">
    <source>
        <dbReference type="Proteomes" id="UP000239181"/>
    </source>
</evidence>
<dbReference type="InterPro" id="IPR036271">
    <property type="entry name" value="Tet_transcr_reg_TetR-rel_C_sf"/>
</dbReference>
<dbReference type="SUPFAM" id="SSF48498">
    <property type="entry name" value="Tetracyclin repressor-like, C-terminal domain"/>
    <property type="match status" value="1"/>
</dbReference>
<evidence type="ECO:0000256" key="4">
    <source>
        <dbReference type="PROSITE-ProRule" id="PRU00335"/>
    </source>
</evidence>
<dbReference type="Pfam" id="PF00440">
    <property type="entry name" value="TetR_N"/>
    <property type="match status" value="1"/>
</dbReference>
<dbReference type="InterPro" id="IPR011075">
    <property type="entry name" value="TetR_C"/>
</dbReference>
<keyword evidence="2 4" id="KW-0238">DNA-binding</keyword>
<keyword evidence="7" id="KW-1185">Reference proteome</keyword>
<evidence type="ECO:0000313" key="6">
    <source>
        <dbReference type="EMBL" id="PRD13215.1"/>
    </source>
</evidence>
<keyword evidence="1" id="KW-0805">Transcription regulation</keyword>
<dbReference type="PRINTS" id="PR00455">
    <property type="entry name" value="HTHTETR"/>
</dbReference>
<dbReference type="InterPro" id="IPR009057">
    <property type="entry name" value="Homeodomain-like_sf"/>
</dbReference>
<dbReference type="InterPro" id="IPR001647">
    <property type="entry name" value="HTH_TetR"/>
</dbReference>
<name>A0A2S9I606_9GAMM</name>
<proteinExistence type="predicted"/>
<dbReference type="SUPFAM" id="SSF46689">
    <property type="entry name" value="Homeodomain-like"/>
    <property type="match status" value="1"/>
</dbReference>
<keyword evidence="3" id="KW-0804">Transcription</keyword>
<comment type="caution">
    <text evidence="6">The sequence shown here is derived from an EMBL/GenBank/DDBJ whole genome shotgun (WGS) entry which is preliminary data.</text>
</comment>
<dbReference type="PROSITE" id="PS50977">
    <property type="entry name" value="HTH_TETR_2"/>
    <property type="match status" value="1"/>
</dbReference>
<evidence type="ECO:0000256" key="1">
    <source>
        <dbReference type="ARBA" id="ARBA00023015"/>
    </source>
</evidence>
<protein>
    <submittedName>
        <fullName evidence="6">TetR family transcriptional regulator</fullName>
    </submittedName>
</protein>
<gene>
    <name evidence="6" type="ORF">CQW29_22360</name>
</gene>
<evidence type="ECO:0000256" key="3">
    <source>
        <dbReference type="ARBA" id="ARBA00023163"/>
    </source>
</evidence>
<dbReference type="PANTHER" id="PTHR47506">
    <property type="entry name" value="TRANSCRIPTIONAL REGULATORY PROTEIN"/>
    <property type="match status" value="1"/>
</dbReference>